<dbReference type="Proteomes" id="UP000006738">
    <property type="component" value="Chromosome II"/>
</dbReference>
<feature type="region of interest" description="Disordered" evidence="1">
    <location>
        <begin position="47"/>
        <end position="72"/>
    </location>
</feature>
<dbReference type="EMBL" id="CP000573">
    <property type="protein sequence ID" value="ABN92909.1"/>
    <property type="molecule type" value="Genomic_DNA"/>
</dbReference>
<reference evidence="3" key="1">
    <citation type="submission" date="2007-02" db="EMBL/GenBank/DDBJ databases">
        <authorList>
            <person name="DeShazer D."/>
            <person name="Woods D.E."/>
            <person name="Nierman W.C."/>
        </authorList>
    </citation>
    <scope>NUCLEOTIDE SEQUENCE [LARGE SCALE GENOMIC DNA]</scope>
    <source>
        <strain evidence="3">1106a</strain>
    </source>
</reference>
<accession>A3P864</accession>
<dbReference type="HOGENOM" id="CLU_2714623_0_0_4"/>
<name>A3P864_BURP0</name>
<organism evidence="2 3">
    <name type="scientific">Burkholderia pseudomallei (strain 1106a)</name>
    <dbReference type="NCBI Taxonomy" id="357348"/>
    <lineage>
        <taxon>Bacteria</taxon>
        <taxon>Pseudomonadati</taxon>
        <taxon>Pseudomonadota</taxon>
        <taxon>Betaproteobacteria</taxon>
        <taxon>Burkholderiales</taxon>
        <taxon>Burkholderiaceae</taxon>
        <taxon>Burkholderia</taxon>
        <taxon>pseudomallei group</taxon>
    </lineage>
</organism>
<dbReference type="KEGG" id="bpl:BURPS1106A_A2493"/>
<evidence type="ECO:0000313" key="3">
    <source>
        <dbReference type="Proteomes" id="UP000006738"/>
    </source>
</evidence>
<sequence length="72" mass="7860">MYFRKAGKLRSERDVAAVGTVKMCRASMFREKGLRLAACGRLCRSARRASKSSGVVPSDQEGGRRLTRAPSA</sequence>
<dbReference type="AlphaFoldDB" id="A3P864"/>
<evidence type="ECO:0000313" key="2">
    <source>
        <dbReference type="EMBL" id="ABN92909.1"/>
    </source>
</evidence>
<gene>
    <name evidence="2" type="ordered locus">BURPS1106A_A2493</name>
</gene>
<evidence type="ECO:0000256" key="1">
    <source>
        <dbReference type="SAM" id="MobiDB-lite"/>
    </source>
</evidence>
<protein>
    <submittedName>
        <fullName evidence="2">Uncharacterized protein</fullName>
    </submittedName>
</protein>
<proteinExistence type="predicted"/>